<name>A0A8J5IM99_9STRA</name>
<dbReference type="EMBL" id="JAENGY010001143">
    <property type="protein sequence ID" value="KAG6952049.1"/>
    <property type="molecule type" value="Genomic_DNA"/>
</dbReference>
<feature type="non-terminal residue" evidence="1">
    <location>
        <position position="1"/>
    </location>
</feature>
<dbReference type="Proteomes" id="UP000709295">
    <property type="component" value="Unassembled WGS sequence"/>
</dbReference>
<gene>
    <name evidence="1" type="ORF">JG688_00013454</name>
</gene>
<evidence type="ECO:0000313" key="2">
    <source>
        <dbReference type="Proteomes" id="UP000709295"/>
    </source>
</evidence>
<comment type="caution">
    <text evidence="1">The sequence shown here is derived from an EMBL/GenBank/DDBJ whole genome shotgun (WGS) entry which is preliminary data.</text>
</comment>
<reference evidence="1" key="1">
    <citation type="submission" date="2021-01" db="EMBL/GenBank/DDBJ databases">
        <title>Phytophthora aleatoria, a newly-described species from Pinus radiata is distinct from Phytophthora cactorum isolates based on comparative genomics.</title>
        <authorList>
            <person name="Mcdougal R."/>
            <person name="Panda P."/>
            <person name="Williams N."/>
            <person name="Studholme D.J."/>
        </authorList>
    </citation>
    <scope>NUCLEOTIDE SEQUENCE</scope>
    <source>
        <strain evidence="1">NZFS 4037</strain>
    </source>
</reference>
<keyword evidence="2" id="KW-1185">Reference proteome</keyword>
<organism evidence="1 2">
    <name type="scientific">Phytophthora aleatoria</name>
    <dbReference type="NCBI Taxonomy" id="2496075"/>
    <lineage>
        <taxon>Eukaryota</taxon>
        <taxon>Sar</taxon>
        <taxon>Stramenopiles</taxon>
        <taxon>Oomycota</taxon>
        <taxon>Peronosporomycetes</taxon>
        <taxon>Peronosporales</taxon>
        <taxon>Peronosporaceae</taxon>
        <taxon>Phytophthora</taxon>
    </lineage>
</organism>
<accession>A0A8J5IM99</accession>
<dbReference type="AlphaFoldDB" id="A0A8J5IM99"/>
<evidence type="ECO:0000313" key="1">
    <source>
        <dbReference type="EMBL" id="KAG6952049.1"/>
    </source>
</evidence>
<protein>
    <submittedName>
        <fullName evidence="1">Uncharacterized protein</fullName>
    </submittedName>
</protein>
<proteinExistence type="predicted"/>
<sequence>TIFQTTLEPTVDRALGQLKETLSEEQLRGDQVKIQLDSDGEIPGGSDGYVAIVEKVGTFTRDQVENMTWVWNLQVMCRRGIPICTWLNSEEKKTSWTTLFLRAWHAIRS</sequence>